<organism evidence="1 2">
    <name type="scientific">Tetranychus urticae</name>
    <name type="common">Two-spotted spider mite</name>
    <dbReference type="NCBI Taxonomy" id="32264"/>
    <lineage>
        <taxon>Eukaryota</taxon>
        <taxon>Metazoa</taxon>
        <taxon>Ecdysozoa</taxon>
        <taxon>Arthropoda</taxon>
        <taxon>Chelicerata</taxon>
        <taxon>Arachnida</taxon>
        <taxon>Acari</taxon>
        <taxon>Acariformes</taxon>
        <taxon>Trombidiformes</taxon>
        <taxon>Prostigmata</taxon>
        <taxon>Eleutherengona</taxon>
        <taxon>Raphignathae</taxon>
        <taxon>Tetranychoidea</taxon>
        <taxon>Tetranychidae</taxon>
        <taxon>Tetranychus</taxon>
    </lineage>
</organism>
<sequence length="24" mass="2746">MGNIIMVPRVLPIHYAFHNLPTIV</sequence>
<dbReference type="Proteomes" id="UP000015104">
    <property type="component" value="Unassembled WGS sequence"/>
</dbReference>
<evidence type="ECO:0000313" key="1">
    <source>
        <dbReference type="EnsemblMetazoa" id="tetur29g01170.1"/>
    </source>
</evidence>
<reference evidence="2" key="1">
    <citation type="submission" date="2011-08" db="EMBL/GenBank/DDBJ databases">
        <authorList>
            <person name="Rombauts S."/>
        </authorList>
    </citation>
    <scope>NUCLEOTIDE SEQUENCE</scope>
    <source>
        <strain evidence="2">London</strain>
    </source>
</reference>
<proteinExistence type="predicted"/>
<dbReference type="EMBL" id="CAEY01000762">
    <property type="status" value="NOT_ANNOTATED_CDS"/>
    <property type="molecule type" value="Genomic_DNA"/>
</dbReference>
<evidence type="ECO:0000313" key="2">
    <source>
        <dbReference type="Proteomes" id="UP000015104"/>
    </source>
</evidence>
<keyword evidence="2" id="KW-1185">Reference proteome</keyword>
<reference evidence="1" key="2">
    <citation type="submission" date="2015-06" db="UniProtKB">
        <authorList>
            <consortium name="EnsemblMetazoa"/>
        </authorList>
    </citation>
    <scope>IDENTIFICATION</scope>
</reference>
<accession>T1L046</accession>
<name>T1L046_TETUR</name>
<dbReference type="AlphaFoldDB" id="T1L046"/>
<dbReference type="HOGENOM" id="CLU_3421569_0_0_1"/>
<protein>
    <submittedName>
        <fullName evidence="1">Uncharacterized protein</fullName>
    </submittedName>
</protein>
<dbReference type="EnsemblMetazoa" id="tetur29g01170.1">
    <property type="protein sequence ID" value="tetur29g01170.1"/>
    <property type="gene ID" value="tetur29g01170"/>
</dbReference>